<dbReference type="InterPro" id="IPR051719">
    <property type="entry name" value="CASTOR_mTORC1"/>
</dbReference>
<proteinExistence type="predicted"/>
<organism evidence="2 3">
    <name type="scientific">Penicillium angulare</name>
    <dbReference type="NCBI Taxonomy" id="116970"/>
    <lineage>
        <taxon>Eukaryota</taxon>
        <taxon>Fungi</taxon>
        <taxon>Dikarya</taxon>
        <taxon>Ascomycota</taxon>
        <taxon>Pezizomycotina</taxon>
        <taxon>Eurotiomycetes</taxon>
        <taxon>Eurotiomycetidae</taxon>
        <taxon>Eurotiales</taxon>
        <taxon>Aspergillaceae</taxon>
        <taxon>Penicillium</taxon>
    </lineage>
</organism>
<gene>
    <name evidence="2" type="ORF">N7456_005287</name>
</gene>
<reference evidence="2" key="1">
    <citation type="submission" date="2022-11" db="EMBL/GenBank/DDBJ databases">
        <authorList>
            <person name="Petersen C."/>
        </authorList>
    </citation>
    <scope>NUCLEOTIDE SEQUENCE</scope>
    <source>
        <strain evidence="2">IBT 30069</strain>
    </source>
</reference>
<dbReference type="GO" id="GO:0046394">
    <property type="term" value="P:carboxylic acid biosynthetic process"/>
    <property type="evidence" value="ECO:0007669"/>
    <property type="project" value="UniProtKB-ARBA"/>
</dbReference>
<dbReference type="OrthoDB" id="58529at2759"/>
<accession>A0A9W9FY78</accession>
<sequence length="490" mass="54397">MDQSLNLIDAQVHFVDEQLVLVHIPLELYAYFFQSVLRLIYDEISPLYDNQKNEEDELDQFEDESRSEPDAEYRQPAFLNVSITPVEVSVICPRRLVEKYFEPALKELDQVDNQLRSRLVISENNYIAMQVLGQGLEAGKRVLELTSPLALAGISIFFISTYFSDYILVPVHSKTIVVSTLESRGFQFENDTTAINNPLSPTLSPRLEQPLGELIPPVTPPPSTLAELQTRTFANLRKRQISPYVDDSLRLVQCAAHHQYNHDESSMSILRDALTTTLLVDKPRFLSLTLADLDPAASLLLEKRLLPRFARPTSSHQGYEDGSGLLLGSKEDYLIPIMLDLRDLPLEASGIVCGVAGRLADTTDRPSSRDIVSGDPSIVSSNDSSVIGSVPALFDTFGTRLALGGLDKNKRPHLHQHLHSQAMHHLKPDVDLSADAVEISFLSTARAGTIIVGEDELQRAIDALEEEKIHDEIAESQDAAVETPAVAETE</sequence>
<dbReference type="PANTHER" id="PTHR31131">
    <property type="entry name" value="CHROMOSOME 1, WHOLE GENOME SHOTGUN SEQUENCE"/>
    <property type="match status" value="1"/>
</dbReference>
<reference evidence="2" key="2">
    <citation type="journal article" date="2023" name="IMA Fungus">
        <title>Comparative genomic study of the Penicillium genus elucidates a diverse pangenome and 15 lateral gene transfer events.</title>
        <authorList>
            <person name="Petersen C."/>
            <person name="Sorensen T."/>
            <person name="Nielsen M.R."/>
            <person name="Sondergaard T.E."/>
            <person name="Sorensen J.L."/>
            <person name="Fitzpatrick D.A."/>
            <person name="Frisvad J.C."/>
            <person name="Nielsen K.L."/>
        </authorList>
    </citation>
    <scope>NUCLEOTIDE SEQUENCE</scope>
    <source>
        <strain evidence="2">IBT 30069</strain>
    </source>
</reference>
<name>A0A9W9FY78_9EURO</name>
<dbReference type="AlphaFoldDB" id="A0A9W9FY78"/>
<dbReference type="Pfam" id="PF13840">
    <property type="entry name" value="ACT_7"/>
    <property type="match status" value="1"/>
</dbReference>
<keyword evidence="3" id="KW-1185">Reference proteome</keyword>
<dbReference type="EMBL" id="JAPQKH010000003">
    <property type="protein sequence ID" value="KAJ5108612.1"/>
    <property type="molecule type" value="Genomic_DNA"/>
</dbReference>
<dbReference type="GO" id="GO:0006520">
    <property type="term" value="P:amino acid metabolic process"/>
    <property type="evidence" value="ECO:0007669"/>
    <property type="project" value="UniProtKB-ARBA"/>
</dbReference>
<dbReference type="Gene3D" id="3.30.2130.10">
    <property type="entry name" value="VC0802-like"/>
    <property type="match status" value="1"/>
</dbReference>
<evidence type="ECO:0000313" key="3">
    <source>
        <dbReference type="Proteomes" id="UP001149165"/>
    </source>
</evidence>
<dbReference type="Proteomes" id="UP001149165">
    <property type="component" value="Unassembled WGS sequence"/>
</dbReference>
<feature type="domain" description="CASTOR ACT" evidence="1">
    <location>
        <begin position="122"/>
        <end position="182"/>
    </location>
</feature>
<dbReference type="PANTHER" id="PTHR31131:SF6">
    <property type="entry name" value="CASTOR ACT DOMAIN-CONTAINING PROTEIN"/>
    <property type="match status" value="1"/>
</dbReference>
<comment type="caution">
    <text evidence="2">The sequence shown here is derived from an EMBL/GenBank/DDBJ whole genome shotgun (WGS) entry which is preliminary data.</text>
</comment>
<evidence type="ECO:0000259" key="1">
    <source>
        <dbReference type="Pfam" id="PF13840"/>
    </source>
</evidence>
<protein>
    <recommendedName>
        <fullName evidence="1">CASTOR ACT domain-containing protein</fullName>
    </recommendedName>
</protein>
<evidence type="ECO:0000313" key="2">
    <source>
        <dbReference type="EMBL" id="KAJ5108612.1"/>
    </source>
</evidence>
<dbReference type="InterPro" id="IPR045865">
    <property type="entry name" value="ACT-like_dom_sf"/>
</dbReference>
<dbReference type="SUPFAM" id="SSF55021">
    <property type="entry name" value="ACT-like"/>
    <property type="match status" value="1"/>
</dbReference>
<dbReference type="InterPro" id="IPR027795">
    <property type="entry name" value="CASTOR_ACT_dom"/>
</dbReference>